<dbReference type="PANTHER" id="PTHR10579">
    <property type="entry name" value="CALCIUM-ACTIVATED CHLORIDE CHANNEL REGULATOR"/>
    <property type="match status" value="1"/>
</dbReference>
<dbReference type="InterPro" id="IPR051266">
    <property type="entry name" value="CLCR"/>
</dbReference>
<dbReference type="RefSeq" id="WP_098192507.1">
    <property type="nucleotide sequence ID" value="NZ_CP023777.1"/>
</dbReference>
<dbReference type="Pfam" id="PF00092">
    <property type="entry name" value="VWA"/>
    <property type="match status" value="1"/>
</dbReference>
<dbReference type="EMBL" id="CP023777">
    <property type="protein sequence ID" value="ATL46118.1"/>
    <property type="molecule type" value="Genomic_DNA"/>
</dbReference>
<feature type="chain" id="PRO_5012313135" description="VWFA domain-containing protein" evidence="1">
    <location>
        <begin position="20"/>
        <end position="628"/>
    </location>
</feature>
<dbReference type="InterPro" id="IPR022156">
    <property type="entry name" value="Uncharacterised_YfbK_N"/>
</dbReference>
<dbReference type="Proteomes" id="UP000220133">
    <property type="component" value="Chromosome"/>
</dbReference>
<dbReference type="Gene3D" id="3.40.50.410">
    <property type="entry name" value="von Willebrand factor, type A domain"/>
    <property type="match status" value="1"/>
</dbReference>
<protein>
    <recommendedName>
        <fullName evidence="2">VWFA domain-containing protein</fullName>
    </recommendedName>
</protein>
<feature type="domain" description="VWFA" evidence="2">
    <location>
        <begin position="256"/>
        <end position="430"/>
    </location>
</feature>
<dbReference type="PROSITE" id="PS50234">
    <property type="entry name" value="VWFA"/>
    <property type="match status" value="1"/>
</dbReference>
<feature type="signal peptide" evidence="1">
    <location>
        <begin position="1"/>
        <end position="19"/>
    </location>
</feature>
<organism evidence="3 4">
    <name type="scientific">Chitinophaga caeni</name>
    <dbReference type="NCBI Taxonomy" id="2029983"/>
    <lineage>
        <taxon>Bacteria</taxon>
        <taxon>Pseudomonadati</taxon>
        <taxon>Bacteroidota</taxon>
        <taxon>Chitinophagia</taxon>
        <taxon>Chitinophagales</taxon>
        <taxon>Chitinophagaceae</taxon>
        <taxon>Chitinophaga</taxon>
    </lineage>
</organism>
<reference evidence="3 4" key="1">
    <citation type="submission" date="2017-10" db="EMBL/GenBank/DDBJ databases">
        <title>Paenichitinophaga pekingensis gen. nov., sp. nov., isolated from activated sludge.</title>
        <authorList>
            <person name="Jin D."/>
            <person name="Kong X."/>
            <person name="Deng Y."/>
            <person name="Bai Z."/>
        </authorList>
    </citation>
    <scope>NUCLEOTIDE SEQUENCE [LARGE SCALE GENOMIC DNA]</scope>
    <source>
        <strain evidence="3 4">13</strain>
    </source>
</reference>
<dbReference type="InterPro" id="IPR008969">
    <property type="entry name" value="CarboxyPept-like_regulatory"/>
</dbReference>
<sequence>MKNIFLLTLSLLCNQLLNAQSIKVSGTVVDKNGHPLAQVSINEENVGLIALTTTTGAFEILVKDSTHRIIFQLPRYTNHVQKFNANSSNVKIVLNGGKGDSITPGLLAEVSVVGHAPLVKKNYTASQSISISGDGSGSYMSRRMPMQENEEYASRTENDFHRVKNAALSTFSIDVDRASYSNVRRYLNDGQLPPKNAVKIEELINYFDYNYPQPEAGNPAGISAELGNCPWNKEHFLARIAVQAEKIPTTSLPSSNLVFLIDVSGSMWSENKLPLVKKAFRVLVDQLRPQDRVAIVTYAGNAGLVLESTPGSQKSKILNAIDELQAGGSTAGGAGIQLAYKIAQLNLIAPGNNRVILATDGDFNVGISNPGSLQDLISKEKEKGIYLSVLGFGMGNLKDDNLETLADKGNGNYAYIDNFEEARRTFVTEFGGTMFTVADDVKLQIEFNPKWIKAYRLVGYENRLLNDEDFNDDKKDAGEMGSGHTVTALYELVPVNAVFRQGKIDDLKYQEVVSLSKYSQEVLTVKMRYKKPGQKQSLLLSKVLMMNAYKNTEAKASEDFRFSAAVATFGLILSDSKYKSSASFDMALTLAKNAKGNDEEGYRAEFIQMIKKAALLANTTAKNEVGTK</sequence>
<dbReference type="InterPro" id="IPR036465">
    <property type="entry name" value="vWFA_dom_sf"/>
</dbReference>
<dbReference type="OrthoDB" id="9805121at2"/>
<evidence type="ECO:0000313" key="4">
    <source>
        <dbReference type="Proteomes" id="UP000220133"/>
    </source>
</evidence>
<dbReference type="SMART" id="SM00327">
    <property type="entry name" value="VWA"/>
    <property type="match status" value="1"/>
</dbReference>
<keyword evidence="1" id="KW-0732">Signal</keyword>
<dbReference type="SUPFAM" id="SSF53300">
    <property type="entry name" value="vWA-like"/>
    <property type="match status" value="1"/>
</dbReference>
<dbReference type="InterPro" id="IPR002035">
    <property type="entry name" value="VWF_A"/>
</dbReference>
<dbReference type="Pfam" id="PF12034">
    <property type="entry name" value="YfbK_C"/>
    <property type="match status" value="1"/>
</dbReference>
<name>A0A291QQ44_9BACT</name>
<keyword evidence="4" id="KW-1185">Reference proteome</keyword>
<evidence type="ECO:0000256" key="1">
    <source>
        <dbReference type="SAM" id="SignalP"/>
    </source>
</evidence>
<dbReference type="CDD" id="cd01465">
    <property type="entry name" value="vWA_subgroup"/>
    <property type="match status" value="1"/>
</dbReference>
<gene>
    <name evidence="3" type="ORF">COR50_02460</name>
</gene>
<proteinExistence type="predicted"/>
<accession>A0A291QQ44</accession>
<dbReference type="KEGG" id="cbae:COR50_02460"/>
<dbReference type="SUPFAM" id="SSF49464">
    <property type="entry name" value="Carboxypeptidase regulatory domain-like"/>
    <property type="match status" value="1"/>
</dbReference>
<dbReference type="Gene3D" id="2.60.40.1120">
    <property type="entry name" value="Carboxypeptidase-like, regulatory domain"/>
    <property type="match status" value="1"/>
</dbReference>
<dbReference type="AlphaFoldDB" id="A0A291QQ44"/>
<dbReference type="InterPro" id="IPR021908">
    <property type="entry name" value="YfbK_C"/>
</dbReference>
<evidence type="ECO:0000259" key="2">
    <source>
        <dbReference type="PROSITE" id="PS50234"/>
    </source>
</evidence>
<dbReference type="PANTHER" id="PTHR10579:SF43">
    <property type="entry name" value="ZINC FINGER (C3HC4-TYPE RING FINGER) FAMILY PROTEIN"/>
    <property type="match status" value="1"/>
</dbReference>
<dbReference type="Pfam" id="PF12450">
    <property type="entry name" value="vWF_A"/>
    <property type="match status" value="1"/>
</dbReference>
<evidence type="ECO:0000313" key="3">
    <source>
        <dbReference type="EMBL" id="ATL46118.1"/>
    </source>
</evidence>